<proteinExistence type="predicted"/>
<dbReference type="EMBL" id="VTWT01000006">
    <property type="protein sequence ID" value="KAA9332852.1"/>
    <property type="molecule type" value="Genomic_DNA"/>
</dbReference>
<organism evidence="1 2">
    <name type="scientific">Adhaeribacter soli</name>
    <dbReference type="NCBI Taxonomy" id="2607655"/>
    <lineage>
        <taxon>Bacteria</taxon>
        <taxon>Pseudomonadati</taxon>
        <taxon>Bacteroidota</taxon>
        <taxon>Cytophagia</taxon>
        <taxon>Cytophagales</taxon>
        <taxon>Hymenobacteraceae</taxon>
        <taxon>Adhaeribacter</taxon>
    </lineage>
</organism>
<reference evidence="1 2" key="1">
    <citation type="submission" date="2019-09" db="EMBL/GenBank/DDBJ databases">
        <title>Genome sequence of Adhaeribacter sp. M2.</title>
        <authorList>
            <person name="Srinivasan S."/>
        </authorList>
    </citation>
    <scope>NUCLEOTIDE SEQUENCE [LARGE SCALE GENOMIC DNA]</scope>
    <source>
        <strain evidence="1 2">M2</strain>
    </source>
</reference>
<dbReference type="Proteomes" id="UP000326570">
    <property type="component" value="Unassembled WGS sequence"/>
</dbReference>
<comment type="caution">
    <text evidence="1">The sequence shown here is derived from an EMBL/GenBank/DDBJ whole genome shotgun (WGS) entry which is preliminary data.</text>
</comment>
<dbReference type="RefSeq" id="WP_150904264.1">
    <property type="nucleotide sequence ID" value="NZ_VTWT01000006.1"/>
</dbReference>
<dbReference type="AlphaFoldDB" id="A0A5N1IXQ0"/>
<evidence type="ECO:0008006" key="3">
    <source>
        <dbReference type="Google" id="ProtNLM"/>
    </source>
</evidence>
<evidence type="ECO:0000313" key="1">
    <source>
        <dbReference type="EMBL" id="KAA9332852.1"/>
    </source>
</evidence>
<gene>
    <name evidence="1" type="ORF">F0P94_12725</name>
</gene>
<protein>
    <recommendedName>
        <fullName evidence="3">Outer membrane protein assembly factor BamE</fullName>
    </recommendedName>
</protein>
<sequence>MKVYSRKKKLFLPVIFLRTTIFILFLSFLPGCGKSTPENNFDSAAWKADPYGCKGERKNLLPELEKMRGELAGTTFRDAKELFGIPEANSLTDKNENIYTYYVEPGLQCQDKSHLSGANKLLVTVNGLGFVKEVRFEVPVKK</sequence>
<keyword evidence="2" id="KW-1185">Reference proteome</keyword>
<accession>A0A5N1IXQ0</accession>
<evidence type="ECO:0000313" key="2">
    <source>
        <dbReference type="Proteomes" id="UP000326570"/>
    </source>
</evidence>
<name>A0A5N1IXQ0_9BACT</name>